<protein>
    <recommendedName>
        <fullName evidence="2">VOC domain-containing protein</fullName>
    </recommendedName>
</protein>
<dbReference type="Proteomes" id="UP001305779">
    <property type="component" value="Unassembled WGS sequence"/>
</dbReference>
<dbReference type="SUPFAM" id="SSF54593">
    <property type="entry name" value="Glyoxalase/Bleomycin resistance protein/Dihydroxybiphenyl dioxygenase"/>
    <property type="match status" value="1"/>
</dbReference>
<reference evidence="3 4" key="1">
    <citation type="journal article" date="2023" name="G3 (Bethesda)">
        <title>A chromosome-level genome assembly of Zasmidium syzygii isolated from banana leaves.</title>
        <authorList>
            <person name="van Westerhoven A.C."/>
            <person name="Mehrabi R."/>
            <person name="Talebi R."/>
            <person name="Steentjes M.B.F."/>
            <person name="Corcolon B."/>
            <person name="Chong P.A."/>
            <person name="Kema G.H.J."/>
            <person name="Seidl M.F."/>
        </authorList>
    </citation>
    <scope>NUCLEOTIDE SEQUENCE [LARGE SCALE GENOMIC DNA]</scope>
    <source>
        <strain evidence="3 4">P124</strain>
    </source>
</reference>
<dbReference type="Pfam" id="PF00903">
    <property type="entry name" value="Glyoxalase"/>
    <property type="match status" value="1"/>
</dbReference>
<dbReference type="InterPro" id="IPR037523">
    <property type="entry name" value="VOC_core"/>
</dbReference>
<evidence type="ECO:0000259" key="2">
    <source>
        <dbReference type="PROSITE" id="PS51819"/>
    </source>
</evidence>
<dbReference type="PROSITE" id="PS51819">
    <property type="entry name" value="VOC"/>
    <property type="match status" value="1"/>
</dbReference>
<feature type="domain" description="VOC" evidence="2">
    <location>
        <begin position="16"/>
        <end position="167"/>
    </location>
</feature>
<comment type="caution">
    <text evidence="3">The sequence shown here is derived from an EMBL/GenBank/DDBJ whole genome shotgun (WGS) entry which is preliminary data.</text>
</comment>
<accession>A0ABR0EPL9</accession>
<dbReference type="InterPro" id="IPR051785">
    <property type="entry name" value="MMCE/EMCE_epimerase"/>
</dbReference>
<keyword evidence="1" id="KW-0479">Metal-binding</keyword>
<evidence type="ECO:0000313" key="4">
    <source>
        <dbReference type="Proteomes" id="UP001305779"/>
    </source>
</evidence>
<organism evidence="3 4">
    <name type="scientific">Zasmidium cellare</name>
    <name type="common">Wine cellar mold</name>
    <name type="synonym">Racodium cellare</name>
    <dbReference type="NCBI Taxonomy" id="395010"/>
    <lineage>
        <taxon>Eukaryota</taxon>
        <taxon>Fungi</taxon>
        <taxon>Dikarya</taxon>
        <taxon>Ascomycota</taxon>
        <taxon>Pezizomycotina</taxon>
        <taxon>Dothideomycetes</taxon>
        <taxon>Dothideomycetidae</taxon>
        <taxon>Mycosphaerellales</taxon>
        <taxon>Mycosphaerellaceae</taxon>
        <taxon>Zasmidium</taxon>
    </lineage>
</organism>
<dbReference type="PANTHER" id="PTHR43048">
    <property type="entry name" value="METHYLMALONYL-COA EPIMERASE"/>
    <property type="match status" value="1"/>
</dbReference>
<evidence type="ECO:0000313" key="3">
    <source>
        <dbReference type="EMBL" id="KAK4503185.1"/>
    </source>
</evidence>
<evidence type="ECO:0000256" key="1">
    <source>
        <dbReference type="ARBA" id="ARBA00022723"/>
    </source>
</evidence>
<sequence length="177" mass="19702">MDSQYEQKPRVQANISLNHVGISVPDLEEASKWYSENLGFRVLKPRVHFKRDPSKPRHEDIHLFQVYPEPMNEAYVAYLVSGNGVGIELFEFVDPKHSTTLPFGPQLWTQTGCFHLALTDADPVGLGERLVKAGAKALAKPVVYGAKSLCIAYLRDPCGLILEICSQGFEQGVMESV</sequence>
<dbReference type="EMBL" id="JAXOVC010000004">
    <property type="protein sequence ID" value="KAK4503185.1"/>
    <property type="molecule type" value="Genomic_DNA"/>
</dbReference>
<keyword evidence="4" id="KW-1185">Reference proteome</keyword>
<proteinExistence type="predicted"/>
<gene>
    <name evidence="3" type="ORF">PRZ48_006613</name>
</gene>
<dbReference type="InterPro" id="IPR004360">
    <property type="entry name" value="Glyas_Fos-R_dOase_dom"/>
</dbReference>
<dbReference type="InterPro" id="IPR029068">
    <property type="entry name" value="Glyas_Bleomycin-R_OHBP_Dase"/>
</dbReference>
<name>A0ABR0EPL9_ZASCE</name>
<dbReference type="Gene3D" id="3.10.180.10">
    <property type="entry name" value="2,3-Dihydroxybiphenyl 1,2-Dioxygenase, domain 1"/>
    <property type="match status" value="1"/>
</dbReference>
<dbReference type="PANTHER" id="PTHR43048:SF6">
    <property type="entry name" value="BLR8189 PROTEIN"/>
    <property type="match status" value="1"/>
</dbReference>